<feature type="domain" description="DUF4342" evidence="2">
    <location>
        <begin position="7"/>
        <end position="81"/>
    </location>
</feature>
<evidence type="ECO:0000256" key="1">
    <source>
        <dbReference type="SAM" id="Phobius"/>
    </source>
</evidence>
<keyword evidence="1" id="KW-0472">Membrane</keyword>
<dbReference type="Pfam" id="PF14242">
    <property type="entry name" value="DUF4342"/>
    <property type="match status" value="1"/>
</dbReference>
<sequence length="84" mass="9239">MNKEKVRIEEYKISGDKLIAKVKELVHEGNIRRITFKNKEGKDLIEIPLTIGVVGIVLAPALAAIGAIAAMVTECIIIVEKIEE</sequence>
<name>X0ZXX7_9ZZZZ</name>
<dbReference type="AlphaFoldDB" id="X0ZXX7"/>
<evidence type="ECO:0000313" key="3">
    <source>
        <dbReference type="EMBL" id="GAG74399.1"/>
    </source>
</evidence>
<organism evidence="3">
    <name type="scientific">marine sediment metagenome</name>
    <dbReference type="NCBI Taxonomy" id="412755"/>
    <lineage>
        <taxon>unclassified sequences</taxon>
        <taxon>metagenomes</taxon>
        <taxon>ecological metagenomes</taxon>
    </lineage>
</organism>
<evidence type="ECO:0000259" key="2">
    <source>
        <dbReference type="Pfam" id="PF14242"/>
    </source>
</evidence>
<dbReference type="InterPro" id="IPR025642">
    <property type="entry name" value="DUF4342"/>
</dbReference>
<accession>X0ZXX7</accession>
<reference evidence="3" key="1">
    <citation type="journal article" date="2014" name="Front. Microbiol.">
        <title>High frequency of phylogenetically diverse reductive dehalogenase-homologous genes in deep subseafloor sedimentary metagenomes.</title>
        <authorList>
            <person name="Kawai M."/>
            <person name="Futagami T."/>
            <person name="Toyoda A."/>
            <person name="Takaki Y."/>
            <person name="Nishi S."/>
            <person name="Hori S."/>
            <person name="Arai W."/>
            <person name="Tsubouchi T."/>
            <person name="Morono Y."/>
            <person name="Uchiyama I."/>
            <person name="Ito T."/>
            <person name="Fujiyama A."/>
            <person name="Inagaki F."/>
            <person name="Takami H."/>
        </authorList>
    </citation>
    <scope>NUCLEOTIDE SEQUENCE</scope>
    <source>
        <strain evidence="3">Expedition CK06-06</strain>
    </source>
</reference>
<gene>
    <name evidence="3" type="ORF">S01H4_03022</name>
</gene>
<dbReference type="EMBL" id="BART01000704">
    <property type="protein sequence ID" value="GAG74399.1"/>
    <property type="molecule type" value="Genomic_DNA"/>
</dbReference>
<feature type="transmembrane region" description="Helical" evidence="1">
    <location>
        <begin position="47"/>
        <end position="72"/>
    </location>
</feature>
<keyword evidence="1" id="KW-1133">Transmembrane helix</keyword>
<proteinExistence type="predicted"/>
<comment type="caution">
    <text evidence="3">The sequence shown here is derived from an EMBL/GenBank/DDBJ whole genome shotgun (WGS) entry which is preliminary data.</text>
</comment>
<protein>
    <recommendedName>
        <fullName evidence="2">DUF4342 domain-containing protein</fullName>
    </recommendedName>
</protein>
<keyword evidence="1" id="KW-0812">Transmembrane</keyword>